<dbReference type="GO" id="GO:0003676">
    <property type="term" value="F:nucleic acid binding"/>
    <property type="evidence" value="ECO:0007669"/>
    <property type="project" value="InterPro"/>
</dbReference>
<feature type="region of interest" description="Disordered" evidence="1">
    <location>
        <begin position="1"/>
        <end position="50"/>
    </location>
</feature>
<dbReference type="InterPro" id="IPR010997">
    <property type="entry name" value="HRDC-like_sf"/>
</dbReference>
<sequence length="197" mass="21635">MKFRAKPAVGTKRRKRASAAGEEQPPAAESSRKASKRNAPAPAPEEVMDLYQDDDVFDFGSPKKPTTRSQSRAAAIAVEIDEIEDADEEEEDPEQPYKLLDTLKDVRARVAEEQDIVDPVHIIADDDLFAIATLQPADNQSLQEALADADVSATFWAHAGEFLACYRQGSGVQTRFKPASAVSISSLHQQFTYQGRS</sequence>
<feature type="domain" description="HRDC" evidence="2">
    <location>
        <begin position="93"/>
        <end position="176"/>
    </location>
</feature>
<dbReference type="InterPro" id="IPR002121">
    <property type="entry name" value="HRDC_dom"/>
</dbReference>
<dbReference type="Proteomes" id="UP000076727">
    <property type="component" value="Unassembled WGS sequence"/>
</dbReference>
<organism evidence="3 4">
    <name type="scientific">Daedalea quercina L-15889</name>
    <dbReference type="NCBI Taxonomy" id="1314783"/>
    <lineage>
        <taxon>Eukaryota</taxon>
        <taxon>Fungi</taxon>
        <taxon>Dikarya</taxon>
        <taxon>Basidiomycota</taxon>
        <taxon>Agaricomycotina</taxon>
        <taxon>Agaricomycetes</taxon>
        <taxon>Polyporales</taxon>
        <taxon>Fomitopsis</taxon>
    </lineage>
</organism>
<dbReference type="SUPFAM" id="SSF47819">
    <property type="entry name" value="HRDC-like"/>
    <property type="match status" value="1"/>
</dbReference>
<name>A0A165ND84_9APHY</name>
<dbReference type="GO" id="GO:0000166">
    <property type="term" value="F:nucleotide binding"/>
    <property type="evidence" value="ECO:0007669"/>
    <property type="project" value="InterPro"/>
</dbReference>
<gene>
    <name evidence="3" type="ORF">DAEQUDRAFT_435115</name>
</gene>
<evidence type="ECO:0000313" key="4">
    <source>
        <dbReference type="Proteomes" id="UP000076727"/>
    </source>
</evidence>
<proteinExistence type="predicted"/>
<dbReference type="Gene3D" id="1.10.150.80">
    <property type="entry name" value="HRDC domain"/>
    <property type="match status" value="1"/>
</dbReference>
<protein>
    <recommendedName>
        <fullName evidence="2">HRDC domain-containing protein</fullName>
    </recommendedName>
</protein>
<accession>A0A165ND84</accession>
<dbReference type="AlphaFoldDB" id="A0A165ND84"/>
<feature type="compositionally biased region" description="Basic residues" evidence="1">
    <location>
        <begin position="1"/>
        <end position="17"/>
    </location>
</feature>
<reference evidence="3 4" key="1">
    <citation type="journal article" date="2016" name="Mol. Biol. Evol.">
        <title>Comparative Genomics of Early-Diverging Mushroom-Forming Fungi Provides Insights into the Origins of Lignocellulose Decay Capabilities.</title>
        <authorList>
            <person name="Nagy L.G."/>
            <person name="Riley R."/>
            <person name="Tritt A."/>
            <person name="Adam C."/>
            <person name="Daum C."/>
            <person name="Floudas D."/>
            <person name="Sun H."/>
            <person name="Yadav J.S."/>
            <person name="Pangilinan J."/>
            <person name="Larsson K.H."/>
            <person name="Matsuura K."/>
            <person name="Barry K."/>
            <person name="Labutti K."/>
            <person name="Kuo R."/>
            <person name="Ohm R.A."/>
            <person name="Bhattacharya S.S."/>
            <person name="Shirouzu T."/>
            <person name="Yoshinaga Y."/>
            <person name="Martin F.M."/>
            <person name="Grigoriev I.V."/>
            <person name="Hibbett D.S."/>
        </authorList>
    </citation>
    <scope>NUCLEOTIDE SEQUENCE [LARGE SCALE GENOMIC DNA]</scope>
    <source>
        <strain evidence="3 4">L-15889</strain>
    </source>
</reference>
<evidence type="ECO:0000256" key="1">
    <source>
        <dbReference type="SAM" id="MobiDB-lite"/>
    </source>
</evidence>
<dbReference type="EMBL" id="KV429083">
    <property type="protein sequence ID" value="KZT66831.1"/>
    <property type="molecule type" value="Genomic_DNA"/>
</dbReference>
<keyword evidence="4" id="KW-1185">Reference proteome</keyword>
<dbReference type="InterPro" id="IPR044876">
    <property type="entry name" value="HRDC_dom_sf"/>
</dbReference>
<dbReference type="PROSITE" id="PS50967">
    <property type="entry name" value="HRDC"/>
    <property type="match status" value="1"/>
</dbReference>
<evidence type="ECO:0000259" key="2">
    <source>
        <dbReference type="PROSITE" id="PS50967"/>
    </source>
</evidence>
<evidence type="ECO:0000313" key="3">
    <source>
        <dbReference type="EMBL" id="KZT66831.1"/>
    </source>
</evidence>